<evidence type="ECO:0000313" key="3">
    <source>
        <dbReference type="EMBL" id="GGF64789.1"/>
    </source>
</evidence>
<feature type="transmembrane region" description="Helical" evidence="1">
    <location>
        <begin position="84"/>
        <end position="101"/>
    </location>
</feature>
<name>A0A917C0K7_9HYPH</name>
<feature type="transmembrane region" description="Helical" evidence="1">
    <location>
        <begin position="108"/>
        <end position="132"/>
    </location>
</feature>
<dbReference type="Proteomes" id="UP000606044">
    <property type="component" value="Unassembled WGS sequence"/>
</dbReference>
<dbReference type="RefSeq" id="WP_188579111.1">
    <property type="nucleotide sequence ID" value="NZ_BMCT01000003.1"/>
</dbReference>
<feature type="domain" description="Potassium channel" evidence="2">
    <location>
        <begin position="62"/>
        <end position="133"/>
    </location>
</feature>
<accession>A0A917C0K7</accession>
<dbReference type="EMBL" id="BMCT01000003">
    <property type="protein sequence ID" value="GGF64789.1"/>
    <property type="molecule type" value="Genomic_DNA"/>
</dbReference>
<organism evidence="3 4">
    <name type="scientific">Azorhizobium oxalatiphilum</name>
    <dbReference type="NCBI Taxonomy" id="980631"/>
    <lineage>
        <taxon>Bacteria</taxon>
        <taxon>Pseudomonadati</taxon>
        <taxon>Pseudomonadota</taxon>
        <taxon>Alphaproteobacteria</taxon>
        <taxon>Hyphomicrobiales</taxon>
        <taxon>Xanthobacteraceae</taxon>
        <taxon>Azorhizobium</taxon>
    </lineage>
</organism>
<sequence>MPAELLYGIAISLITVALHALASVFLVKTMLALGSRFRIRHPVRALLLGMMFTGAVLTFAHLLEVGIWALAYVCVDGVTNDHDAYYLAFVNFTTLGYGDLLPAPHWRVLGPVTAANGMLLFGWSTALIFAVLTRLSELLGVHRAGHHPPLNVVPRRSDERE</sequence>
<evidence type="ECO:0000259" key="2">
    <source>
        <dbReference type="Pfam" id="PF07885"/>
    </source>
</evidence>
<comment type="caution">
    <text evidence="3">The sequence shown here is derived from an EMBL/GenBank/DDBJ whole genome shotgun (WGS) entry which is preliminary data.</text>
</comment>
<dbReference type="AlphaFoldDB" id="A0A917C0K7"/>
<reference evidence="3" key="2">
    <citation type="submission" date="2020-09" db="EMBL/GenBank/DDBJ databases">
        <authorList>
            <person name="Sun Q."/>
            <person name="Sedlacek I."/>
        </authorList>
    </citation>
    <scope>NUCLEOTIDE SEQUENCE</scope>
    <source>
        <strain evidence="3">CCM 7897</strain>
    </source>
</reference>
<dbReference type="Gene3D" id="1.10.287.70">
    <property type="match status" value="1"/>
</dbReference>
<feature type="transmembrane region" description="Helical" evidence="1">
    <location>
        <begin position="6"/>
        <end position="33"/>
    </location>
</feature>
<keyword evidence="4" id="KW-1185">Reference proteome</keyword>
<dbReference type="SUPFAM" id="SSF81324">
    <property type="entry name" value="Voltage-gated potassium channels"/>
    <property type="match status" value="1"/>
</dbReference>
<feature type="transmembrane region" description="Helical" evidence="1">
    <location>
        <begin position="45"/>
        <end position="72"/>
    </location>
</feature>
<evidence type="ECO:0000313" key="4">
    <source>
        <dbReference type="Proteomes" id="UP000606044"/>
    </source>
</evidence>
<gene>
    <name evidence="3" type="ORF">GCM10007301_25720</name>
</gene>
<proteinExistence type="predicted"/>
<reference evidence="3" key="1">
    <citation type="journal article" date="2014" name="Int. J. Syst. Evol. Microbiol.">
        <title>Complete genome sequence of Corynebacterium casei LMG S-19264T (=DSM 44701T), isolated from a smear-ripened cheese.</title>
        <authorList>
            <consortium name="US DOE Joint Genome Institute (JGI-PGF)"/>
            <person name="Walter F."/>
            <person name="Albersmeier A."/>
            <person name="Kalinowski J."/>
            <person name="Ruckert C."/>
        </authorList>
    </citation>
    <scope>NUCLEOTIDE SEQUENCE</scope>
    <source>
        <strain evidence="3">CCM 7897</strain>
    </source>
</reference>
<keyword evidence="1" id="KW-1133">Transmembrane helix</keyword>
<keyword evidence="1" id="KW-0472">Membrane</keyword>
<dbReference type="InterPro" id="IPR013099">
    <property type="entry name" value="K_chnl_dom"/>
</dbReference>
<protein>
    <submittedName>
        <fullName evidence="3">Metal transporter</fullName>
    </submittedName>
</protein>
<dbReference type="Pfam" id="PF07885">
    <property type="entry name" value="Ion_trans_2"/>
    <property type="match status" value="1"/>
</dbReference>
<keyword evidence="1" id="KW-0812">Transmembrane</keyword>
<evidence type="ECO:0000256" key="1">
    <source>
        <dbReference type="SAM" id="Phobius"/>
    </source>
</evidence>